<evidence type="ECO:0000313" key="2">
    <source>
        <dbReference type="EMBL" id="MWB93470.1"/>
    </source>
</evidence>
<dbReference type="AlphaFoldDB" id="A0A6I4NFY7"/>
<dbReference type="EMBL" id="WSTB01000002">
    <property type="protein sequence ID" value="MWB93470.1"/>
    <property type="molecule type" value="Genomic_DNA"/>
</dbReference>
<sequence>MSVENQSGSLQTTIAGAVATVQFGHPASNSFPRLLLDKLTAEITYLSTHQEVSVVVLQSEGDKVFCAGASFDELLAVENEEQGIHFFSGFALLLHAMRSCSKLIVGRVQGKAVGGGVGIIAACDYVLATPESAVKLSELAIGIGPFVIEPAVSRKIGKTAMTEMTLAAHEWKPAEWAFQKGLFSAIYSKENLDAEVENFVQKLSSYNPEALFEMKKIIWDGTENWDSLLLERAKITGKLVLSDFTKTALLQFKK</sequence>
<dbReference type="CDD" id="cd06558">
    <property type="entry name" value="crotonase-like"/>
    <property type="match status" value="1"/>
</dbReference>
<dbReference type="Pfam" id="PF00378">
    <property type="entry name" value="ECH_1"/>
    <property type="match status" value="1"/>
</dbReference>
<evidence type="ECO:0000256" key="1">
    <source>
        <dbReference type="ARBA" id="ARBA00005254"/>
    </source>
</evidence>
<comment type="caution">
    <text evidence="2">The sequence shown here is derived from an EMBL/GenBank/DDBJ whole genome shotgun (WGS) entry which is preliminary data.</text>
</comment>
<comment type="similarity">
    <text evidence="1">Belongs to the enoyl-CoA hydratase/isomerase family.</text>
</comment>
<protein>
    <submittedName>
        <fullName evidence="2">Enoyl-CoA hydratase/isomerase family protein</fullName>
    </submittedName>
</protein>
<name>A0A6I4NFY7_9FLAO</name>
<dbReference type="GO" id="GO:0016853">
    <property type="term" value="F:isomerase activity"/>
    <property type="evidence" value="ECO:0007669"/>
    <property type="project" value="UniProtKB-KW"/>
</dbReference>
<organism evidence="2 3">
    <name type="scientific">Flavobacterium hydrocarbonoxydans</name>
    <dbReference type="NCBI Taxonomy" id="2683249"/>
    <lineage>
        <taxon>Bacteria</taxon>
        <taxon>Pseudomonadati</taxon>
        <taxon>Bacteroidota</taxon>
        <taxon>Flavobacteriia</taxon>
        <taxon>Flavobacteriales</taxon>
        <taxon>Flavobacteriaceae</taxon>
        <taxon>Flavobacterium</taxon>
    </lineage>
</organism>
<dbReference type="Proteomes" id="UP000471501">
    <property type="component" value="Unassembled WGS sequence"/>
</dbReference>
<proteinExistence type="inferred from homology"/>
<dbReference type="InterPro" id="IPR051683">
    <property type="entry name" value="Enoyl-CoA_Hydratase/Isomerase"/>
</dbReference>
<dbReference type="InterPro" id="IPR029045">
    <property type="entry name" value="ClpP/crotonase-like_dom_sf"/>
</dbReference>
<dbReference type="PANTHER" id="PTHR42964">
    <property type="entry name" value="ENOYL-COA HYDRATASE"/>
    <property type="match status" value="1"/>
</dbReference>
<gene>
    <name evidence="2" type="ORF">GON26_03795</name>
</gene>
<reference evidence="2 3" key="1">
    <citation type="submission" date="2019-12" db="EMBL/GenBank/DDBJ databases">
        <authorList>
            <person name="Kim Y.S."/>
        </authorList>
    </citation>
    <scope>NUCLEOTIDE SEQUENCE [LARGE SCALE GENOMIC DNA]</scope>
    <source>
        <strain evidence="2 3">GA093</strain>
    </source>
</reference>
<dbReference type="InterPro" id="IPR001753">
    <property type="entry name" value="Enoyl-CoA_hydra/iso"/>
</dbReference>
<dbReference type="RefSeq" id="WP_160373400.1">
    <property type="nucleotide sequence ID" value="NZ_WSTB01000002.1"/>
</dbReference>
<evidence type="ECO:0000313" key="3">
    <source>
        <dbReference type="Proteomes" id="UP000471501"/>
    </source>
</evidence>
<dbReference type="PANTHER" id="PTHR42964:SF1">
    <property type="entry name" value="POLYKETIDE BIOSYNTHESIS ENOYL-COA HYDRATASE PKSH-RELATED"/>
    <property type="match status" value="1"/>
</dbReference>
<accession>A0A6I4NFY7</accession>
<dbReference type="SUPFAM" id="SSF52096">
    <property type="entry name" value="ClpP/crotonase"/>
    <property type="match status" value="1"/>
</dbReference>
<dbReference type="Gene3D" id="3.90.226.10">
    <property type="entry name" value="2-enoyl-CoA Hydratase, Chain A, domain 1"/>
    <property type="match status" value="1"/>
</dbReference>
<keyword evidence="2" id="KW-0413">Isomerase</keyword>
<keyword evidence="3" id="KW-1185">Reference proteome</keyword>